<name>A0A1M2W625_TRAPU</name>
<evidence type="ECO:0000313" key="1">
    <source>
        <dbReference type="EMBL" id="OJT15315.1"/>
    </source>
</evidence>
<dbReference type="OMA" id="DMRAGWK"/>
<organism evidence="1 2">
    <name type="scientific">Trametes pubescens</name>
    <name type="common">White-rot fungus</name>
    <dbReference type="NCBI Taxonomy" id="154538"/>
    <lineage>
        <taxon>Eukaryota</taxon>
        <taxon>Fungi</taxon>
        <taxon>Dikarya</taxon>
        <taxon>Basidiomycota</taxon>
        <taxon>Agaricomycotina</taxon>
        <taxon>Agaricomycetes</taxon>
        <taxon>Polyporales</taxon>
        <taxon>Polyporaceae</taxon>
        <taxon>Trametes</taxon>
    </lineage>
</organism>
<evidence type="ECO:0000313" key="2">
    <source>
        <dbReference type="Proteomes" id="UP000184267"/>
    </source>
</evidence>
<comment type="caution">
    <text evidence="1">The sequence shown here is derived from an EMBL/GenBank/DDBJ whole genome shotgun (WGS) entry which is preliminary data.</text>
</comment>
<dbReference type="AlphaFoldDB" id="A0A1M2W625"/>
<protein>
    <submittedName>
        <fullName evidence="1">Uncharacterized protein</fullName>
    </submittedName>
</protein>
<dbReference type="EMBL" id="MNAD01000184">
    <property type="protein sequence ID" value="OJT15315.1"/>
    <property type="molecule type" value="Genomic_DNA"/>
</dbReference>
<keyword evidence="2" id="KW-1185">Reference proteome</keyword>
<proteinExistence type="predicted"/>
<dbReference type="OrthoDB" id="10332807at2759"/>
<reference evidence="1 2" key="1">
    <citation type="submission" date="2016-10" db="EMBL/GenBank/DDBJ databases">
        <title>Genome sequence of the basidiomycete white-rot fungus Trametes pubescens.</title>
        <authorList>
            <person name="Makela M.R."/>
            <person name="Granchi Z."/>
            <person name="Peng M."/>
            <person name="De Vries R.P."/>
            <person name="Grigoriev I."/>
            <person name="Riley R."/>
            <person name="Hilden K."/>
        </authorList>
    </citation>
    <scope>NUCLEOTIDE SEQUENCE [LARGE SCALE GENOMIC DNA]</scope>
    <source>
        <strain evidence="1 2">FBCC735</strain>
    </source>
</reference>
<dbReference type="Proteomes" id="UP000184267">
    <property type="component" value="Unassembled WGS sequence"/>
</dbReference>
<sequence>MPAISDAPAEPTPTLSHLCINKLSTFAVLRTADQHLSCTLAILRQTLDHISLEEHIAFFDRYVKLSDMRAGWKSNKYLAMLPAGRDKRRWLLATESLRNDVEAAFEMSTRDAIGIALAERRKAWAGAEQV</sequence>
<accession>A0A1M2W625</accession>
<gene>
    <name evidence="1" type="ORF">TRAPUB_8111</name>
</gene>